<name>A0A1N7S8F5_9BURK</name>
<evidence type="ECO:0000256" key="2">
    <source>
        <dbReference type="SAM" id="MobiDB-lite"/>
    </source>
</evidence>
<dbReference type="InterPro" id="IPR058531">
    <property type="entry name" value="Baseplate_J_M"/>
</dbReference>
<dbReference type="OrthoDB" id="7565172at2"/>
<proteinExistence type="inferred from homology"/>
<dbReference type="Pfam" id="PF04865">
    <property type="entry name" value="Baseplate_J"/>
    <property type="match status" value="1"/>
</dbReference>
<organism evidence="6 7">
    <name type="scientific">Paraburkholderia piptadeniae</name>
    <dbReference type="NCBI Taxonomy" id="1701573"/>
    <lineage>
        <taxon>Bacteria</taxon>
        <taxon>Pseudomonadati</taxon>
        <taxon>Pseudomonadota</taxon>
        <taxon>Betaproteobacteria</taxon>
        <taxon>Burkholderiales</taxon>
        <taxon>Burkholderiaceae</taxon>
        <taxon>Paraburkholderia</taxon>
    </lineage>
</organism>
<dbReference type="Pfam" id="PF26078">
    <property type="entry name" value="Baseplate_J_M"/>
    <property type="match status" value="1"/>
</dbReference>
<dbReference type="InterPro" id="IPR058530">
    <property type="entry name" value="Baseplate_J-like_C"/>
</dbReference>
<feature type="domain" description="Baseplate protein J-like barrel" evidence="3">
    <location>
        <begin position="91"/>
        <end position="162"/>
    </location>
</feature>
<feature type="domain" description="Baseplate J-like C-terminal" evidence="5">
    <location>
        <begin position="298"/>
        <end position="358"/>
    </location>
</feature>
<dbReference type="RefSeq" id="WP_087735874.1">
    <property type="nucleotide sequence ID" value="NZ_CYGY02000035.1"/>
</dbReference>
<evidence type="ECO:0000313" key="6">
    <source>
        <dbReference type="EMBL" id="SIT43656.1"/>
    </source>
</evidence>
<evidence type="ECO:0000256" key="1">
    <source>
        <dbReference type="ARBA" id="ARBA00038087"/>
    </source>
</evidence>
<evidence type="ECO:0000313" key="7">
    <source>
        <dbReference type="Proteomes" id="UP000195569"/>
    </source>
</evidence>
<gene>
    <name evidence="6" type="ORF">BN2476_350216</name>
</gene>
<dbReference type="AlphaFoldDB" id="A0A1N7S8F5"/>
<dbReference type="EMBL" id="CYGY02000035">
    <property type="protein sequence ID" value="SIT43656.1"/>
    <property type="molecule type" value="Genomic_DNA"/>
</dbReference>
<protein>
    <submittedName>
        <fullName evidence="6">Bacteriophage tail protein GP47,Mu-like protein</fullName>
    </submittedName>
</protein>
<evidence type="ECO:0000259" key="3">
    <source>
        <dbReference type="Pfam" id="PF04865"/>
    </source>
</evidence>
<feature type="domain" description="Baseplate J-like central" evidence="4">
    <location>
        <begin position="192"/>
        <end position="289"/>
    </location>
</feature>
<reference evidence="6" key="1">
    <citation type="submission" date="2016-12" db="EMBL/GenBank/DDBJ databases">
        <authorList>
            <person name="Moulin L."/>
        </authorList>
    </citation>
    <scope>NUCLEOTIDE SEQUENCE [LARGE SCALE GENOMIC DNA]</scope>
    <source>
        <strain evidence="6">STM 7183</strain>
    </source>
</reference>
<feature type="region of interest" description="Disordered" evidence="2">
    <location>
        <begin position="240"/>
        <end position="260"/>
    </location>
</feature>
<comment type="caution">
    <text evidence="6">The sequence shown here is derived from an EMBL/GenBank/DDBJ whole genome shotgun (WGS) entry which is preliminary data.</text>
</comment>
<dbReference type="PANTHER" id="PTHR37829:SF3">
    <property type="entry name" value="PROTEIN JAYE-RELATED"/>
    <property type="match status" value="1"/>
</dbReference>
<dbReference type="Proteomes" id="UP000195569">
    <property type="component" value="Unassembled WGS sequence"/>
</dbReference>
<feature type="compositionally biased region" description="Polar residues" evidence="2">
    <location>
        <begin position="243"/>
        <end position="252"/>
    </location>
</feature>
<evidence type="ECO:0000259" key="4">
    <source>
        <dbReference type="Pfam" id="PF26078"/>
    </source>
</evidence>
<keyword evidence="7" id="KW-1185">Reference proteome</keyword>
<dbReference type="PANTHER" id="PTHR37829">
    <property type="entry name" value="PHAGE-LIKE ELEMENT PBSX PROTEIN XKDT"/>
    <property type="match status" value="1"/>
</dbReference>
<evidence type="ECO:0000259" key="5">
    <source>
        <dbReference type="Pfam" id="PF26079"/>
    </source>
</evidence>
<accession>A0A1N7S8F5</accession>
<comment type="similarity">
    <text evidence="1">Belongs to the Mu gp47/PBSX XkdT family.</text>
</comment>
<dbReference type="Pfam" id="PF26079">
    <property type="entry name" value="Baseplate_J_C"/>
    <property type="match status" value="1"/>
</dbReference>
<dbReference type="InterPro" id="IPR052399">
    <property type="entry name" value="Phage_Baseplate_Assmbl_Protein"/>
</dbReference>
<sequence length="387" mass="39404">MPYARKTFAQIRSDAMADIAAALEGSDPLLRFAALKIIGVVLAGMTNEEYGYLDWIAKQTNPFTAEGEYLQAWGALKKVYQKDASAAQLSATFQGTNGKPLSAGTAIVRGDGATYTVMTTQTVSGGSVTVTIVADVAGSAGNADAGTVVSLDVAVDGIQSTGAVAGTVASGADIEDQEEFRDRVLEAYQQTPQGGAAPDYVQWAEAVAGVTRAWCAPNGFGAGTVVVYVMLDEAQAAHGGFPQGTNGVSQNDKGPGGLPRATVATGDQLVVADVIVSKEPVTALVWICSPIANTLSFVLSGTSSWSTATRTAVEAAISDVLFRNGDPRGGTIDRSDIDSAIASVAGTAGFVITSVSGVISGVTTPYPGNITGSFGSLPVLGGVTFNT</sequence>
<dbReference type="InterPro" id="IPR006949">
    <property type="entry name" value="Barrel_Baseplate_J-like"/>
</dbReference>